<organism evidence="7 8">
    <name type="scientific">Cupriavidus basilensis</name>
    <dbReference type="NCBI Taxonomy" id="68895"/>
    <lineage>
        <taxon>Bacteria</taxon>
        <taxon>Pseudomonadati</taxon>
        <taxon>Pseudomonadota</taxon>
        <taxon>Betaproteobacteria</taxon>
        <taxon>Burkholderiales</taxon>
        <taxon>Burkholderiaceae</taxon>
        <taxon>Cupriavidus</taxon>
    </lineage>
</organism>
<dbReference type="GO" id="GO:0003677">
    <property type="term" value="F:DNA binding"/>
    <property type="evidence" value="ECO:0007669"/>
    <property type="project" value="UniProtKB-KW"/>
</dbReference>
<reference evidence="7 8" key="1">
    <citation type="journal article" date="2015" name="Genome Announc.">
        <title>Complete Genome Sequence of Cupriavidus basilensis 4G11, Isolated from the Oak Ridge Field Research Center Site.</title>
        <authorList>
            <person name="Ray J."/>
            <person name="Waters R.J."/>
            <person name="Skerker J.M."/>
            <person name="Kuehl J.V."/>
            <person name="Price M.N."/>
            <person name="Huang J."/>
            <person name="Chakraborty R."/>
            <person name="Arkin A.P."/>
            <person name="Deutschbauer A."/>
        </authorList>
    </citation>
    <scope>NUCLEOTIDE SEQUENCE [LARGE SCALE GENOMIC DNA]</scope>
    <source>
        <strain evidence="7">4G11</strain>
    </source>
</reference>
<gene>
    <name evidence="7" type="ORF">RR42_m1301</name>
</gene>
<evidence type="ECO:0000256" key="2">
    <source>
        <dbReference type="ARBA" id="ARBA00022898"/>
    </source>
</evidence>
<dbReference type="EC" id="2.6.1.1" evidence="7"/>
<dbReference type="InterPro" id="IPR015424">
    <property type="entry name" value="PyrdxlP-dep_Trfase"/>
</dbReference>
<dbReference type="InterPro" id="IPR036390">
    <property type="entry name" value="WH_DNA-bd_sf"/>
</dbReference>
<keyword evidence="3" id="KW-0805">Transcription regulation</keyword>
<keyword evidence="4" id="KW-0238">DNA-binding</keyword>
<dbReference type="CDD" id="cd00609">
    <property type="entry name" value="AAT_like"/>
    <property type="match status" value="1"/>
</dbReference>
<dbReference type="SUPFAM" id="SSF46785">
    <property type="entry name" value="Winged helix' DNA-binding domain"/>
    <property type="match status" value="1"/>
</dbReference>
<keyword evidence="8" id="KW-1185">Reference proteome</keyword>
<accession>A0A0C4Y144</accession>
<dbReference type="PANTHER" id="PTHR46577:SF1">
    <property type="entry name" value="HTH-TYPE TRANSCRIPTIONAL REGULATORY PROTEIN GABR"/>
    <property type="match status" value="1"/>
</dbReference>
<dbReference type="PROSITE" id="PS50949">
    <property type="entry name" value="HTH_GNTR"/>
    <property type="match status" value="1"/>
</dbReference>
<dbReference type="RefSeq" id="WP_043344955.1">
    <property type="nucleotide sequence ID" value="NZ_CP010536.1"/>
</dbReference>
<evidence type="ECO:0000256" key="5">
    <source>
        <dbReference type="ARBA" id="ARBA00023163"/>
    </source>
</evidence>
<proteinExistence type="inferred from homology"/>
<dbReference type="EMBL" id="CP010536">
    <property type="protein sequence ID" value="AJG18707.1"/>
    <property type="molecule type" value="Genomic_DNA"/>
</dbReference>
<dbReference type="Gene3D" id="3.40.640.10">
    <property type="entry name" value="Type I PLP-dependent aspartate aminotransferase-like (Major domain)"/>
    <property type="match status" value="1"/>
</dbReference>
<dbReference type="InterPro" id="IPR000524">
    <property type="entry name" value="Tscrpt_reg_HTH_GntR"/>
</dbReference>
<dbReference type="SUPFAM" id="SSF53383">
    <property type="entry name" value="PLP-dependent transferases"/>
    <property type="match status" value="1"/>
</dbReference>
<evidence type="ECO:0000313" key="8">
    <source>
        <dbReference type="Proteomes" id="UP000031843"/>
    </source>
</evidence>
<dbReference type="STRING" id="68895.RR42_m1301"/>
<evidence type="ECO:0000256" key="3">
    <source>
        <dbReference type="ARBA" id="ARBA00023015"/>
    </source>
</evidence>
<keyword evidence="2" id="KW-0663">Pyridoxal phosphate</keyword>
<evidence type="ECO:0000259" key="6">
    <source>
        <dbReference type="PROSITE" id="PS50949"/>
    </source>
</evidence>
<feature type="domain" description="HTH gntR-type" evidence="6">
    <location>
        <begin position="19"/>
        <end position="86"/>
    </location>
</feature>
<dbReference type="InterPro" id="IPR004839">
    <property type="entry name" value="Aminotransferase_I/II_large"/>
</dbReference>
<dbReference type="GO" id="GO:0030170">
    <property type="term" value="F:pyridoxal phosphate binding"/>
    <property type="evidence" value="ECO:0007669"/>
    <property type="project" value="InterPro"/>
</dbReference>
<dbReference type="InterPro" id="IPR051446">
    <property type="entry name" value="HTH_trans_reg/aminotransferase"/>
</dbReference>
<dbReference type="SMART" id="SM00345">
    <property type="entry name" value="HTH_GNTR"/>
    <property type="match status" value="1"/>
</dbReference>
<comment type="similarity">
    <text evidence="1">In the C-terminal section; belongs to the class-I pyridoxal-phosphate-dependent aminotransferase family.</text>
</comment>
<dbReference type="Pfam" id="PF00155">
    <property type="entry name" value="Aminotran_1_2"/>
    <property type="match status" value="1"/>
</dbReference>
<dbReference type="GO" id="GO:0003700">
    <property type="term" value="F:DNA-binding transcription factor activity"/>
    <property type="evidence" value="ECO:0007669"/>
    <property type="project" value="InterPro"/>
</dbReference>
<evidence type="ECO:0000256" key="4">
    <source>
        <dbReference type="ARBA" id="ARBA00023125"/>
    </source>
</evidence>
<evidence type="ECO:0000313" key="7">
    <source>
        <dbReference type="EMBL" id="AJG18707.1"/>
    </source>
</evidence>
<dbReference type="GO" id="GO:0004069">
    <property type="term" value="F:L-aspartate:2-oxoglutarate aminotransferase activity"/>
    <property type="evidence" value="ECO:0007669"/>
    <property type="project" value="UniProtKB-EC"/>
</dbReference>
<dbReference type="Gene3D" id="1.10.10.10">
    <property type="entry name" value="Winged helix-like DNA-binding domain superfamily/Winged helix DNA-binding domain"/>
    <property type="match status" value="1"/>
</dbReference>
<dbReference type="PANTHER" id="PTHR46577">
    <property type="entry name" value="HTH-TYPE TRANSCRIPTIONAL REGULATORY PROTEIN GABR"/>
    <property type="match status" value="1"/>
</dbReference>
<dbReference type="OrthoDB" id="9804020at2"/>
<dbReference type="InterPro" id="IPR036388">
    <property type="entry name" value="WH-like_DNA-bd_sf"/>
</dbReference>
<keyword evidence="5" id="KW-0804">Transcription</keyword>
<dbReference type="KEGG" id="cbw:RR42_m1301"/>
<dbReference type="InterPro" id="IPR015421">
    <property type="entry name" value="PyrdxlP-dep_Trfase_major"/>
</dbReference>
<protein>
    <submittedName>
        <fullName evidence="7">Transcriptional regulator, GntR family domain</fullName>
        <ecNumber evidence="7">2.6.1.1</ecNumber>
    </submittedName>
</protein>
<keyword evidence="7" id="KW-0808">Transferase</keyword>
<evidence type="ECO:0000256" key="1">
    <source>
        <dbReference type="ARBA" id="ARBA00005384"/>
    </source>
</evidence>
<dbReference type="Proteomes" id="UP000031843">
    <property type="component" value="Chromosome main"/>
</dbReference>
<keyword evidence="7" id="KW-0032">Aminotransferase</keyword>
<sequence>MDYGLLVSTFKRQLDGRKLTQQRLLYECLRGAILDGRIAQGSQLIATRTLAAELGMARNSVIYAYESLAAEGFVVPTRHGTTVARVGLVPAGHGTEAVKRVAELSRRVRGLQRDADDMHDLLPFVPGVPDLDGFALAAWRRSIERAWRQLGPRHLGYGKVEGQPALRHAIAEYLKVSRGVRCDMDQVFITDGTQTSLDLCARILADAGDTAWIENPGYGGARAAFQSAGLVLEPVAVDADGLAPRPEQWRDAPPRLIYITPSHQYPLGSILSLERRLKLIEDARAAGAWIVEDDYDSEFRRGGVPLSAVQGLSEDAPVIYLGTFSKTMFPALRLGFMVVPRYLAATIAGTLGEITRRGHVAEQIALADFIDSGQFARHLRRMRQRYGQRRDALEAALAKHLRDSVTVSASAGGMHLSARLELPLADTVVTRAARAQGLIVRPLSTYRLPGTPLAQYNGFVFGYAGVPAGAIDGLIARLAQVIDTLRRELAS</sequence>
<dbReference type="AlphaFoldDB" id="A0A0C4Y144"/>
<name>A0A0C4Y144_9BURK</name>